<sequence length="630" mass="70001">MASEKTVVLITGGNTGLGLEIVKALSTSDRAYNIVIGSRNMQRGQDVISSVKQEIPESKSSLSLVQVDISSDESITAARDQVASQDGHLDVLTNNAGANHDAEFDGKLGSREGWLKSRDTNVAGNMVMTDVFMPLLVKSADPRVLFIASGTSSLADTLRMDHAGFVAINSGPEAGWPKPPAPFSAVMHRTVKTGLNMAMREWSRILSTDGVKVWGVSPGFLATGLAGVGPEKLKQMGALDPSVGGHFVKDVVEGKRDDDVGRVIGKDGIQPCFFAASTVLLLLFLLSEDNLLPRRRISHAHEPYRIPGFPTAADEVGSLCRQHNFRPYRAGATTHRKVYDLILVYHELDWLEIRLHTLAPYVDYFVIVEANATSTGLKKALHLQENWSRFSDFHDKIIHRVVQDPGPSIGMTTRAHEDFLRNALLHSAFPSLLFSEREAKAGDVLIVGDVDEIPKPETVAVLRSCDIPDRMTLRSHFYHYCFQWQHVGEQWAHPQATVFHGLTKTLSPVDLRHGIGGQESRIPLHSAFIRWWHKTDLWDAAWHCSSCFATVAEVQSEMESFSHSNEKTLDDKRVDTSLERFRTEQDLFGRPGQRYEKIEQNKDVPRYILDNSQRFSYLLDRGGPNAGFGS</sequence>
<dbReference type="STRING" id="357750.A0A2S6CLT2"/>
<dbReference type="PANTHER" id="PTHR12224:SF0">
    <property type="entry name" value="BETA-1,4-MANNOSYL-GLYCOPROTEIN 4-BETA-N-ACETYLGLUCOSAMINYLTRANSFERASE"/>
    <property type="match status" value="1"/>
</dbReference>
<dbReference type="GO" id="GO:0003830">
    <property type="term" value="F:beta-1,4-mannosylglycoprotein 4-beta-N-acetylglucosaminyltransferase activity"/>
    <property type="evidence" value="ECO:0007669"/>
    <property type="project" value="InterPro"/>
</dbReference>
<dbReference type="PRINTS" id="PR00081">
    <property type="entry name" value="GDHRDH"/>
</dbReference>
<accession>A0A2S6CLT2</accession>
<dbReference type="GO" id="GO:0016020">
    <property type="term" value="C:membrane"/>
    <property type="evidence" value="ECO:0007669"/>
    <property type="project" value="InterPro"/>
</dbReference>
<evidence type="ECO:0000313" key="1">
    <source>
        <dbReference type="EMBL" id="PPJ60696.1"/>
    </source>
</evidence>
<dbReference type="GO" id="GO:0006044">
    <property type="term" value="P:N-acetylglucosamine metabolic process"/>
    <property type="evidence" value="ECO:0007669"/>
    <property type="project" value="TreeGrafter"/>
</dbReference>
<proteinExistence type="predicted"/>
<organism evidence="1 2">
    <name type="scientific">Cercospora berteroae</name>
    <dbReference type="NCBI Taxonomy" id="357750"/>
    <lineage>
        <taxon>Eukaryota</taxon>
        <taxon>Fungi</taxon>
        <taxon>Dikarya</taxon>
        <taxon>Ascomycota</taxon>
        <taxon>Pezizomycotina</taxon>
        <taxon>Dothideomycetes</taxon>
        <taxon>Dothideomycetidae</taxon>
        <taxon>Mycosphaerellales</taxon>
        <taxon>Mycosphaerellaceae</taxon>
        <taxon>Cercospora</taxon>
    </lineage>
</organism>
<dbReference type="SUPFAM" id="SSF51735">
    <property type="entry name" value="NAD(P)-binding Rossmann-fold domains"/>
    <property type="match status" value="1"/>
</dbReference>
<dbReference type="EMBL" id="PNEN01000230">
    <property type="protein sequence ID" value="PPJ60696.1"/>
    <property type="molecule type" value="Genomic_DNA"/>
</dbReference>
<dbReference type="InterPro" id="IPR036291">
    <property type="entry name" value="NAD(P)-bd_dom_sf"/>
</dbReference>
<dbReference type="InterPro" id="IPR006813">
    <property type="entry name" value="Glyco_trans_17"/>
</dbReference>
<dbReference type="Gene3D" id="3.40.50.720">
    <property type="entry name" value="NAD(P)-binding Rossmann-like Domain"/>
    <property type="match status" value="1"/>
</dbReference>
<reference evidence="2" key="1">
    <citation type="journal article" date="2017" name="bioRxiv">
        <title>Conservation of a gene cluster reveals novel cercosporin biosynthetic mechanisms and extends production to the genus Colletotrichum.</title>
        <authorList>
            <person name="de Jonge R."/>
            <person name="Ebert M.K."/>
            <person name="Huitt-Roehl C.R."/>
            <person name="Pal P."/>
            <person name="Suttle J.C."/>
            <person name="Spanner R.E."/>
            <person name="Neubauer J.D."/>
            <person name="Jurick W.M.II."/>
            <person name="Stott K.A."/>
            <person name="Secor G.A."/>
            <person name="Thomma B.P.H.J."/>
            <person name="Van de Peer Y."/>
            <person name="Townsend C.A."/>
            <person name="Bolton M.D."/>
        </authorList>
    </citation>
    <scope>NUCLEOTIDE SEQUENCE [LARGE SCALE GENOMIC DNA]</scope>
    <source>
        <strain evidence="2">CBS538.71</strain>
    </source>
</reference>
<keyword evidence="2" id="KW-1185">Reference proteome</keyword>
<evidence type="ECO:0000313" key="2">
    <source>
        <dbReference type="Proteomes" id="UP000237631"/>
    </source>
</evidence>
<dbReference type="Pfam" id="PF00106">
    <property type="entry name" value="adh_short"/>
    <property type="match status" value="1"/>
</dbReference>
<protein>
    <recommendedName>
        <fullName evidence="3">Glycosyltransferase family 17 protein</fullName>
    </recommendedName>
</protein>
<comment type="caution">
    <text evidence="1">The sequence shown here is derived from an EMBL/GenBank/DDBJ whole genome shotgun (WGS) entry which is preliminary data.</text>
</comment>
<name>A0A2S6CLT2_9PEZI</name>
<gene>
    <name evidence="1" type="ORF">CBER1_03476</name>
</gene>
<dbReference type="PANTHER" id="PTHR12224">
    <property type="entry name" value="BETA-1,4-MANNOSYL-GLYCOPROTEIN BETA-1,4-N-ACETYLGLUCOSAMINYL-TRANSFERASE"/>
    <property type="match status" value="1"/>
</dbReference>
<dbReference type="OrthoDB" id="6474464at2759"/>
<dbReference type="AlphaFoldDB" id="A0A2S6CLT2"/>
<evidence type="ECO:0008006" key="3">
    <source>
        <dbReference type="Google" id="ProtNLM"/>
    </source>
</evidence>
<dbReference type="InterPro" id="IPR002347">
    <property type="entry name" value="SDR_fam"/>
</dbReference>
<dbReference type="Proteomes" id="UP000237631">
    <property type="component" value="Unassembled WGS sequence"/>
</dbReference>
<dbReference type="Pfam" id="PF04724">
    <property type="entry name" value="Glyco_transf_17"/>
    <property type="match status" value="2"/>
</dbReference>